<protein>
    <recommendedName>
        <fullName evidence="5">Periplasmic binding protein domain-containing protein</fullName>
    </recommendedName>
</protein>
<dbReference type="InterPro" id="IPR028082">
    <property type="entry name" value="Peripla_BP_I"/>
</dbReference>
<comment type="caution">
    <text evidence="6">The sequence shown here is derived from an EMBL/GenBank/DDBJ whole genome shotgun (WGS) entry which is preliminary data.</text>
</comment>
<dbReference type="PATRIC" id="fig|1125699.3.peg.1974"/>
<dbReference type="Proteomes" id="UP000014541">
    <property type="component" value="Unassembled WGS sequence"/>
</dbReference>
<feature type="chain" id="PRO_5004511062" description="Periplasmic binding protein domain-containing protein" evidence="4">
    <location>
        <begin position="26"/>
        <end position="367"/>
    </location>
</feature>
<organism evidence="6 7">
    <name type="scientific">Treponema maltophilum ATCC 51939</name>
    <dbReference type="NCBI Taxonomy" id="1125699"/>
    <lineage>
        <taxon>Bacteria</taxon>
        <taxon>Pseudomonadati</taxon>
        <taxon>Spirochaetota</taxon>
        <taxon>Spirochaetia</taxon>
        <taxon>Spirochaetales</taxon>
        <taxon>Treponemataceae</taxon>
        <taxon>Treponema</taxon>
    </lineage>
</organism>
<proteinExistence type="inferred from homology"/>
<evidence type="ECO:0000259" key="5">
    <source>
        <dbReference type="Pfam" id="PF13407"/>
    </source>
</evidence>
<evidence type="ECO:0000313" key="7">
    <source>
        <dbReference type="Proteomes" id="UP000014541"/>
    </source>
</evidence>
<sequence length="367" mass="39229">MKKQKNIYFSLTVCLLLVSAVFAFARGGQESGKKEDFVYETRGPQGEPPASYESITLTKADTEKLKAGNYKAAILMHTSADWTNAVIAGAEAQFKALGIKVVAVTDAEMDPNKQRTDIETTLALKPDIIITLVIDPVSGAVALRQAVDKGAKIVLISNLPSGFVHGKDYVGIVTDDLFQMGKATAEMIGDSLNGKGDVALIFHDAAYYVTNQRDKAVEAVLKRDYPGIRIVTKKGIANPSDGDTIASAIITQFPNVQAIYAPWDTIAEGVVAGVRAAGRKDIGVFTMDLGANNAMDLVKGGNMKGMVADLPFVLGETLAKMGALSVLNKPTPAFVTVPAIKVDKTNIGTQWEKSLNRPLPRDVRSAM</sequence>
<comment type="similarity">
    <text evidence="2">Belongs to the bacterial solute-binding protein 2 family.</text>
</comment>
<dbReference type="HOGENOM" id="CLU_037628_3_4_12"/>
<dbReference type="SUPFAM" id="SSF53822">
    <property type="entry name" value="Periplasmic binding protein-like I"/>
    <property type="match status" value="1"/>
</dbReference>
<keyword evidence="7" id="KW-1185">Reference proteome</keyword>
<dbReference type="Gene3D" id="3.40.50.2300">
    <property type="match status" value="2"/>
</dbReference>
<dbReference type="PANTHER" id="PTHR46847:SF1">
    <property type="entry name" value="D-ALLOSE-BINDING PERIPLASMIC PROTEIN-RELATED"/>
    <property type="match status" value="1"/>
</dbReference>
<dbReference type="AlphaFoldDB" id="S3KHA6"/>
<name>S3KHA6_TREMA</name>
<evidence type="ECO:0000256" key="1">
    <source>
        <dbReference type="ARBA" id="ARBA00004196"/>
    </source>
</evidence>
<comment type="subcellular location">
    <subcellularLocation>
        <location evidence="1">Cell envelope</location>
    </subcellularLocation>
</comment>
<evidence type="ECO:0000256" key="2">
    <source>
        <dbReference type="ARBA" id="ARBA00007639"/>
    </source>
</evidence>
<dbReference type="CDD" id="cd06316">
    <property type="entry name" value="PBP1_ABC_sugar_binding-like"/>
    <property type="match status" value="1"/>
</dbReference>
<dbReference type="InterPro" id="IPR025997">
    <property type="entry name" value="SBP_2_dom"/>
</dbReference>
<dbReference type="Pfam" id="PF13407">
    <property type="entry name" value="Peripla_BP_4"/>
    <property type="match status" value="1"/>
</dbReference>
<dbReference type="GO" id="GO:0030313">
    <property type="term" value="C:cell envelope"/>
    <property type="evidence" value="ECO:0007669"/>
    <property type="project" value="UniProtKB-SubCell"/>
</dbReference>
<dbReference type="RefSeq" id="WP_016526211.1">
    <property type="nucleotide sequence ID" value="NZ_KE332518.1"/>
</dbReference>
<gene>
    <name evidence="6" type="ORF">HMPREF9194_01953</name>
</gene>
<dbReference type="GO" id="GO:0030246">
    <property type="term" value="F:carbohydrate binding"/>
    <property type="evidence" value="ECO:0007669"/>
    <property type="project" value="UniProtKB-ARBA"/>
</dbReference>
<dbReference type="PANTHER" id="PTHR46847">
    <property type="entry name" value="D-ALLOSE-BINDING PERIPLASMIC PROTEIN-RELATED"/>
    <property type="match status" value="1"/>
</dbReference>
<evidence type="ECO:0000256" key="4">
    <source>
        <dbReference type="SAM" id="SignalP"/>
    </source>
</evidence>
<evidence type="ECO:0000256" key="3">
    <source>
        <dbReference type="ARBA" id="ARBA00022729"/>
    </source>
</evidence>
<feature type="signal peptide" evidence="4">
    <location>
        <begin position="1"/>
        <end position="25"/>
    </location>
</feature>
<dbReference type="EMBL" id="ATFF01000006">
    <property type="protein sequence ID" value="EPF31602.1"/>
    <property type="molecule type" value="Genomic_DNA"/>
</dbReference>
<keyword evidence="3 4" id="KW-0732">Signal</keyword>
<evidence type="ECO:0000313" key="6">
    <source>
        <dbReference type="EMBL" id="EPF31602.1"/>
    </source>
</evidence>
<dbReference type="eggNOG" id="COG1879">
    <property type="taxonomic scope" value="Bacteria"/>
</dbReference>
<feature type="domain" description="Periplasmic binding protein" evidence="5">
    <location>
        <begin position="75"/>
        <end position="323"/>
    </location>
</feature>
<accession>S3KHA6</accession>
<reference evidence="6 7" key="1">
    <citation type="submission" date="2013-04" db="EMBL/GenBank/DDBJ databases">
        <title>The Genome Sequence of Treponema maltophilum ATCC 51939.</title>
        <authorList>
            <consortium name="The Broad Institute Genomics Platform"/>
            <person name="Earl A."/>
            <person name="Ward D."/>
            <person name="Feldgarden M."/>
            <person name="Gevers D."/>
            <person name="Leonetti C."/>
            <person name="Blanton J.M."/>
            <person name="Dewhirst F.E."/>
            <person name="Izard J."/>
            <person name="Walker B."/>
            <person name="Young S."/>
            <person name="Zeng Q."/>
            <person name="Gargeya S."/>
            <person name="Fitzgerald M."/>
            <person name="Haas B."/>
            <person name="Abouelleil A."/>
            <person name="Allen A.W."/>
            <person name="Alvarado L."/>
            <person name="Arachchi H.M."/>
            <person name="Berlin A.M."/>
            <person name="Chapman S.B."/>
            <person name="Gainer-Dewar J."/>
            <person name="Goldberg J."/>
            <person name="Griggs A."/>
            <person name="Gujja S."/>
            <person name="Hansen M."/>
            <person name="Howarth C."/>
            <person name="Imamovic A."/>
            <person name="Ireland A."/>
            <person name="Larimer J."/>
            <person name="McCowan C."/>
            <person name="Murphy C."/>
            <person name="Pearson M."/>
            <person name="Poon T.W."/>
            <person name="Priest M."/>
            <person name="Roberts A."/>
            <person name="Saif S."/>
            <person name="Shea T."/>
            <person name="Sisk P."/>
            <person name="Sykes S."/>
            <person name="Wortman J."/>
            <person name="Nusbaum C."/>
            <person name="Birren B."/>
        </authorList>
    </citation>
    <scope>NUCLEOTIDE SEQUENCE [LARGE SCALE GENOMIC DNA]</scope>
    <source>
        <strain evidence="6 7">ATCC 51939</strain>
    </source>
</reference>
<dbReference type="STRING" id="1125699.HMPREF9194_01953"/>